<dbReference type="GeneID" id="60421592"/>
<proteinExistence type="predicted"/>
<evidence type="ECO:0000313" key="2">
    <source>
        <dbReference type="EMBL" id="ALI35750.1"/>
    </source>
</evidence>
<reference evidence="2" key="2">
    <citation type="submission" date="2015-10" db="EMBL/GenBank/DDBJ databases">
        <authorList>
            <person name="Jung M.-Y."/>
            <person name="Rhee S.-K."/>
        </authorList>
    </citation>
    <scope>NUCLEOTIDE SEQUENCE</scope>
    <source>
        <strain evidence="2">MY3</strain>
    </source>
</reference>
<accession>A0A654LY62</accession>
<dbReference type="EMBL" id="CP012850">
    <property type="protein sequence ID" value="ALI35750.1"/>
    <property type="molecule type" value="Genomic_DNA"/>
</dbReference>
<dbReference type="KEGG" id="taa:NMY3_01547"/>
<evidence type="ECO:0000313" key="3">
    <source>
        <dbReference type="Proteomes" id="UP000058925"/>
    </source>
</evidence>
<reference evidence="3" key="1">
    <citation type="submission" date="2015-10" db="EMBL/GenBank/DDBJ databases">
        <title>Niche specialization of a soil ammonia-oxidizing archaeon, Candidatus Nitrosocosmicus oleophilus.</title>
        <authorList>
            <person name="Jung M.-Y."/>
            <person name="Rhee S.-K."/>
        </authorList>
    </citation>
    <scope>NUCLEOTIDE SEQUENCE [LARGE SCALE GENOMIC DNA]</scope>
    <source>
        <strain evidence="3">MY3</strain>
    </source>
</reference>
<dbReference type="KEGG" id="taa:NMY3_01518"/>
<protein>
    <submittedName>
        <fullName evidence="2">Uncharacterized protein</fullName>
    </submittedName>
</protein>
<name>A0A654LY62_9ARCH</name>
<dbReference type="EMBL" id="CP012850">
    <property type="protein sequence ID" value="ALI35721.1"/>
    <property type="molecule type" value="Genomic_DNA"/>
</dbReference>
<dbReference type="Proteomes" id="UP000058925">
    <property type="component" value="Chromosome"/>
</dbReference>
<gene>
    <name evidence="1" type="ORF">NMY3_01518</name>
    <name evidence="2" type="ORF">NMY3_01547</name>
</gene>
<evidence type="ECO:0000313" key="1">
    <source>
        <dbReference type="EMBL" id="ALI35721.1"/>
    </source>
</evidence>
<dbReference type="AlphaFoldDB" id="A0A654LY62"/>
<keyword evidence="3" id="KW-1185">Reference proteome</keyword>
<reference evidence="2" key="3">
    <citation type="journal article" date="2016" name="Environ. Microbiol. Rep.">
        <title>A hydrophobic ammonia-oxidizing archaeon of the Nitrosocosmicus clade isolated from coal tar-contaminated sediment.</title>
        <authorList>
            <person name="Jung M.Y."/>
            <person name="Kim J.G."/>
            <person name="Sinninghe Damste J.S."/>
            <person name="Rijpstra W.I."/>
            <person name="Madsen E.L."/>
            <person name="Kim S.J."/>
            <person name="Hong H."/>
            <person name="Si O.J."/>
            <person name="Kerou M."/>
            <person name="Schleper C."/>
            <person name="Rhee S.K."/>
        </authorList>
    </citation>
    <scope>NUCLEOTIDE SEQUENCE</scope>
    <source>
        <strain evidence="2">MY3</strain>
    </source>
</reference>
<dbReference type="RefSeq" id="WP_231100372.1">
    <property type="nucleotide sequence ID" value="NZ_CP012850.1"/>
</dbReference>
<organism evidence="2 3">
    <name type="scientific">Candidatus Nitrosocosmicus oleophilus</name>
    <dbReference type="NCBI Taxonomy" id="1353260"/>
    <lineage>
        <taxon>Archaea</taxon>
        <taxon>Nitrososphaerota</taxon>
        <taxon>Nitrososphaeria</taxon>
        <taxon>Nitrososphaerales</taxon>
        <taxon>Nitrososphaeraceae</taxon>
        <taxon>Candidatus Nitrosocosmicus</taxon>
    </lineage>
</organism>
<sequence>MKILPHVMRNINEFNIPAGNSHGYEILYFGVNLILMFKYRLSFDIKVQNSAKEIEILILGRNDIPAWKENKDNSEIKPYYNKNGLKINDVFKPTISDAYAFVINNRKSSISHEVKTVEVILTHNWKQEVKESQLKEHIKTQG</sequence>